<dbReference type="EMBL" id="JARBHB010000003">
    <property type="protein sequence ID" value="KAJ8889451.1"/>
    <property type="molecule type" value="Genomic_DNA"/>
</dbReference>
<protein>
    <submittedName>
        <fullName evidence="1">Uncharacterized protein</fullName>
    </submittedName>
</protein>
<keyword evidence="2" id="KW-1185">Reference proteome</keyword>
<evidence type="ECO:0000313" key="1">
    <source>
        <dbReference type="EMBL" id="KAJ8889451.1"/>
    </source>
</evidence>
<proteinExistence type="predicted"/>
<sequence length="381" mass="42989">MPFFWKPRENAITKVSPDVKKEALVQVTENGKSVRATAKDYSMTYYNVAADDFMNANAGIPINIYDIPDLVEKYFGRAFTPENIQKGFVCTGIWPMNSRIFSESDFHTANVTDRPGTTLIQEPIQCGSVNSSVATNTVLVAASTSSSNIAVSPEQLRPFPKIGPRKRSEKKENFSQMKLVTNVKRKCFVIYDERPTELDKSFEYLSGYFEIDSDSDKLSDTSEEEPSIKPTSSEVDEYSLVKFSSKKSVFYYAGKITKKHNEREFEVKFLQGCSRKSKCFVFRDKDDIDDVVIYDMLKLPKPTELSGTERRRTCKLAHTLRPSVVSSEVGQLSCEAEHWDVLPSGESIQSYTHCALGSRPAEQRWLFRARLSVACVVLAGL</sequence>
<evidence type="ECO:0000313" key="2">
    <source>
        <dbReference type="Proteomes" id="UP001159363"/>
    </source>
</evidence>
<accession>A0ABQ9HYJ4</accession>
<comment type="caution">
    <text evidence="1">The sequence shown here is derived from an EMBL/GenBank/DDBJ whole genome shotgun (WGS) entry which is preliminary data.</text>
</comment>
<reference evidence="1 2" key="1">
    <citation type="submission" date="2023-02" db="EMBL/GenBank/DDBJ databases">
        <title>LHISI_Scaffold_Assembly.</title>
        <authorList>
            <person name="Stuart O.P."/>
            <person name="Cleave R."/>
            <person name="Magrath M.J.L."/>
            <person name="Mikheyev A.S."/>
        </authorList>
    </citation>
    <scope>NUCLEOTIDE SEQUENCE [LARGE SCALE GENOMIC DNA]</scope>
    <source>
        <strain evidence="1">Daus_M_001</strain>
        <tissue evidence="1">Leg muscle</tissue>
    </source>
</reference>
<organism evidence="1 2">
    <name type="scientific">Dryococelus australis</name>
    <dbReference type="NCBI Taxonomy" id="614101"/>
    <lineage>
        <taxon>Eukaryota</taxon>
        <taxon>Metazoa</taxon>
        <taxon>Ecdysozoa</taxon>
        <taxon>Arthropoda</taxon>
        <taxon>Hexapoda</taxon>
        <taxon>Insecta</taxon>
        <taxon>Pterygota</taxon>
        <taxon>Neoptera</taxon>
        <taxon>Polyneoptera</taxon>
        <taxon>Phasmatodea</taxon>
        <taxon>Verophasmatodea</taxon>
        <taxon>Anareolatae</taxon>
        <taxon>Phasmatidae</taxon>
        <taxon>Eurycanthinae</taxon>
        <taxon>Dryococelus</taxon>
    </lineage>
</organism>
<name>A0ABQ9HYJ4_9NEOP</name>
<gene>
    <name evidence="1" type="ORF">PR048_008950</name>
</gene>
<dbReference type="Proteomes" id="UP001159363">
    <property type="component" value="Chromosome 3"/>
</dbReference>